<dbReference type="OrthoDB" id="3241054at2759"/>
<dbReference type="Proteomes" id="UP000007796">
    <property type="component" value="Unassembled WGS sequence"/>
</dbReference>
<evidence type="ECO:0000256" key="2">
    <source>
        <dbReference type="SAM" id="SignalP"/>
    </source>
</evidence>
<reference evidence="3 4" key="1">
    <citation type="journal article" date="2011" name="Proc. Natl. Acad. Sci. U.S.A.">
        <title>Genome and transcriptome analyses of the mountain pine beetle-fungal symbiont Grosmannia clavigera, a lodgepole pine pathogen.</title>
        <authorList>
            <person name="DiGuistini S."/>
            <person name="Wang Y."/>
            <person name="Liao N.Y."/>
            <person name="Taylor G."/>
            <person name="Tanguay P."/>
            <person name="Feau N."/>
            <person name="Henrissat B."/>
            <person name="Chan S.K."/>
            <person name="Hesse-Orce U."/>
            <person name="Alamouti S.M."/>
            <person name="Tsui C.K.M."/>
            <person name="Docking R.T."/>
            <person name="Levasseur A."/>
            <person name="Haridas S."/>
            <person name="Robertson G."/>
            <person name="Birol I."/>
            <person name="Holt R.A."/>
            <person name="Marra M.A."/>
            <person name="Hamelin R.C."/>
            <person name="Hirst M."/>
            <person name="Jones S.J.M."/>
            <person name="Bohlmann J."/>
            <person name="Breuil C."/>
        </authorList>
    </citation>
    <scope>NUCLEOTIDE SEQUENCE [LARGE SCALE GENOMIC DNA]</scope>
    <source>
        <strain evidence="4">kw1407 / UAMH 11150</strain>
    </source>
</reference>
<dbReference type="HOGENOM" id="CLU_047729_5_1_1"/>
<organism evidence="4">
    <name type="scientific">Grosmannia clavigera (strain kw1407 / UAMH 11150)</name>
    <name type="common">Blue stain fungus</name>
    <name type="synonym">Graphiocladiella clavigera</name>
    <dbReference type="NCBI Taxonomy" id="655863"/>
    <lineage>
        <taxon>Eukaryota</taxon>
        <taxon>Fungi</taxon>
        <taxon>Dikarya</taxon>
        <taxon>Ascomycota</taxon>
        <taxon>Pezizomycotina</taxon>
        <taxon>Sordariomycetes</taxon>
        <taxon>Sordariomycetidae</taxon>
        <taxon>Ophiostomatales</taxon>
        <taxon>Ophiostomataceae</taxon>
        <taxon>Leptographium</taxon>
    </lineage>
</organism>
<feature type="signal peptide" evidence="2">
    <location>
        <begin position="1"/>
        <end position="18"/>
    </location>
</feature>
<keyword evidence="2" id="KW-0732">Signal</keyword>
<name>F0XNJ8_GROCL</name>
<dbReference type="eggNOG" id="ENOG502SJ8E">
    <property type="taxonomic scope" value="Eukaryota"/>
</dbReference>
<sequence>MHSATLMSVAAFLAGVSAHGVILAAQGDAGSPASVGFQVNNALPRNCTTISPCQQDTTLIRDAEIAAGTVTECGRTELTGNIDVKTSTEDAISSGAVTSVAAGSQLTITIHQVNADGAGPYSCDLDEASDSGVMSHNLTVANNIPGTNGLSLAKEQDFNITVTMPSTLNCSGGSTGNVCTVRCRNNAAAGPFGGCFAVQQTDATAAAATTTSSSAKASKTKGSSATSTGTKKGKNNNARDLLSNSMRWAKRALLENDS</sequence>
<feature type="compositionally biased region" description="Low complexity" evidence="1">
    <location>
        <begin position="209"/>
        <end position="230"/>
    </location>
</feature>
<dbReference type="STRING" id="655863.F0XNJ8"/>
<evidence type="ECO:0000313" key="3">
    <source>
        <dbReference type="EMBL" id="EFX00317.1"/>
    </source>
</evidence>
<keyword evidence="4" id="KW-1185">Reference proteome</keyword>
<feature type="chain" id="PRO_5003264046" evidence="2">
    <location>
        <begin position="19"/>
        <end position="258"/>
    </location>
</feature>
<proteinExistence type="predicted"/>
<dbReference type="EMBL" id="GL629801">
    <property type="protein sequence ID" value="EFX00317.1"/>
    <property type="molecule type" value="Genomic_DNA"/>
</dbReference>
<evidence type="ECO:0000313" key="4">
    <source>
        <dbReference type="Proteomes" id="UP000007796"/>
    </source>
</evidence>
<protein>
    <submittedName>
        <fullName evidence="3">Gas1-like protein</fullName>
    </submittedName>
</protein>
<dbReference type="PANTHER" id="PTHR34618">
    <property type="entry name" value="SURFACE PROTEIN MAS1, PUTATIVE-RELATED"/>
    <property type="match status" value="1"/>
</dbReference>
<evidence type="ECO:0000256" key="1">
    <source>
        <dbReference type="SAM" id="MobiDB-lite"/>
    </source>
</evidence>
<accession>F0XNJ8</accession>
<dbReference type="InParanoid" id="F0XNJ8"/>
<feature type="region of interest" description="Disordered" evidence="1">
    <location>
        <begin position="209"/>
        <end position="246"/>
    </location>
</feature>
<dbReference type="AlphaFoldDB" id="F0XNJ8"/>
<dbReference type="Pfam" id="PF11327">
    <property type="entry name" value="Egh16-like"/>
    <property type="match status" value="1"/>
</dbReference>
<dbReference type="GeneID" id="25980850"/>
<dbReference type="PANTHER" id="PTHR34618:SF3">
    <property type="entry name" value="GEGH 16 PROTEIN"/>
    <property type="match status" value="1"/>
</dbReference>
<feature type="compositionally biased region" description="Polar residues" evidence="1">
    <location>
        <begin position="235"/>
        <end position="246"/>
    </location>
</feature>
<dbReference type="InterPro" id="IPR021476">
    <property type="entry name" value="Egh16-like"/>
</dbReference>
<dbReference type="RefSeq" id="XP_014169799.1">
    <property type="nucleotide sequence ID" value="XM_014314324.1"/>
</dbReference>
<gene>
    <name evidence="3" type="ORF">CMQ_7319</name>
</gene>